<dbReference type="AlphaFoldDB" id="A0A9X1I9Q5"/>
<dbReference type="PROSITE" id="PS00330">
    <property type="entry name" value="HEMOLYSIN_CALCIUM"/>
    <property type="match status" value="2"/>
</dbReference>
<reference evidence="3" key="1">
    <citation type="submission" date="2021-10" db="EMBL/GenBank/DDBJ databases">
        <title>Roseicella aerolatum sp. nov., isolated from aerosols of e-waste dismantling site.</title>
        <authorList>
            <person name="Qin T."/>
        </authorList>
    </citation>
    <scope>NUCLEOTIDE SEQUENCE</scope>
    <source>
        <strain evidence="3">GB24</strain>
    </source>
</reference>
<dbReference type="InterPro" id="IPR001343">
    <property type="entry name" value="Hemolysn_Ca-bd"/>
</dbReference>
<accession>A0A9X1I9Q5</accession>
<dbReference type="PANTHER" id="PTHR38340">
    <property type="entry name" value="S-LAYER PROTEIN"/>
    <property type="match status" value="1"/>
</dbReference>
<comment type="subcellular location">
    <subcellularLocation>
        <location evidence="1">Secreted</location>
    </subcellularLocation>
</comment>
<dbReference type="Proteomes" id="UP001139311">
    <property type="component" value="Unassembled WGS sequence"/>
</dbReference>
<proteinExistence type="predicted"/>
<dbReference type="InterPro" id="IPR011049">
    <property type="entry name" value="Serralysin-like_metalloprot_C"/>
</dbReference>
<dbReference type="Pfam" id="PF00353">
    <property type="entry name" value="HemolysinCabind"/>
    <property type="match status" value="2"/>
</dbReference>
<dbReference type="SUPFAM" id="SSF51120">
    <property type="entry name" value="beta-Roll"/>
    <property type="match status" value="1"/>
</dbReference>
<evidence type="ECO:0000256" key="1">
    <source>
        <dbReference type="ARBA" id="ARBA00004613"/>
    </source>
</evidence>
<dbReference type="PRINTS" id="PR00313">
    <property type="entry name" value="CABNDNGRPT"/>
</dbReference>
<evidence type="ECO:0000313" key="4">
    <source>
        <dbReference type="Proteomes" id="UP001139311"/>
    </source>
</evidence>
<organism evidence="3 4">
    <name type="scientific">Roseicella aerolata</name>
    <dbReference type="NCBI Taxonomy" id="2883479"/>
    <lineage>
        <taxon>Bacteria</taxon>
        <taxon>Pseudomonadati</taxon>
        <taxon>Pseudomonadota</taxon>
        <taxon>Alphaproteobacteria</taxon>
        <taxon>Acetobacterales</taxon>
        <taxon>Roseomonadaceae</taxon>
        <taxon>Roseicella</taxon>
    </lineage>
</organism>
<dbReference type="GO" id="GO:0005576">
    <property type="term" value="C:extracellular region"/>
    <property type="evidence" value="ECO:0007669"/>
    <property type="project" value="UniProtKB-SubCell"/>
</dbReference>
<dbReference type="Gene3D" id="2.150.10.10">
    <property type="entry name" value="Serralysin-like metalloprotease, C-terminal"/>
    <property type="match status" value="2"/>
</dbReference>
<gene>
    <name evidence="3" type="ORF">LHA35_00920</name>
</gene>
<comment type="caution">
    <text evidence="3">The sequence shown here is derived from an EMBL/GenBank/DDBJ whole genome shotgun (WGS) entry which is preliminary data.</text>
</comment>
<evidence type="ECO:0000256" key="2">
    <source>
        <dbReference type="ARBA" id="ARBA00022525"/>
    </source>
</evidence>
<dbReference type="GO" id="GO:0005509">
    <property type="term" value="F:calcium ion binding"/>
    <property type="evidence" value="ECO:0007669"/>
    <property type="project" value="InterPro"/>
</dbReference>
<dbReference type="InterPro" id="IPR050557">
    <property type="entry name" value="RTX_toxin/Mannuronan_C5-epim"/>
</dbReference>
<name>A0A9X1I9Q5_9PROT</name>
<keyword evidence="4" id="KW-1185">Reference proteome</keyword>
<sequence length="244" mass="25921">MVRWLFGTPQKDTLSATNESTFIFGFGGNDSLRGGRASDTIWGGTGNDTVRGDGGRTVTDDPLTRLGGNDVILGDAGADRLWGEGGDDVILGGDGNDTIYGGFGRDVMVGGAGADKFVFGTIITFYPNTPGTFLSAAADTGVGPAARDVILDFTKGEDKIDLSPINFFQRRPPGDAEFTFIGTNKFSATQDRPEVRYEIQGDRTLIQMDGSALRYPFNQLPDGRPDAEIMLASAVNLAASDFIL</sequence>
<dbReference type="RefSeq" id="WP_226603311.1">
    <property type="nucleotide sequence ID" value="NZ_JAJAQI010000001.1"/>
</dbReference>
<dbReference type="EMBL" id="JAJAQI010000001">
    <property type="protein sequence ID" value="MCB4820291.1"/>
    <property type="molecule type" value="Genomic_DNA"/>
</dbReference>
<evidence type="ECO:0000313" key="3">
    <source>
        <dbReference type="EMBL" id="MCB4820291.1"/>
    </source>
</evidence>
<protein>
    <submittedName>
        <fullName evidence="3">M10 family metallopeptidase C-terminal domain-containing protein</fullName>
    </submittedName>
</protein>
<dbReference type="InterPro" id="IPR018511">
    <property type="entry name" value="Hemolysin-typ_Ca-bd_CS"/>
</dbReference>
<dbReference type="PANTHER" id="PTHR38340:SF1">
    <property type="entry name" value="S-LAYER PROTEIN"/>
    <property type="match status" value="1"/>
</dbReference>
<keyword evidence="2" id="KW-0964">Secreted</keyword>